<dbReference type="PANTHER" id="PTHR43768:SF3">
    <property type="entry name" value="TREHALOSE 6-PHOSPHATE PHOSPHATASE"/>
    <property type="match status" value="1"/>
</dbReference>
<comment type="pathway">
    <text evidence="2 6">Glycan biosynthesis; trehalose biosynthesis.</text>
</comment>
<evidence type="ECO:0000256" key="5">
    <source>
        <dbReference type="ARBA" id="ARBA00024179"/>
    </source>
</evidence>
<dbReference type="SUPFAM" id="SSF56784">
    <property type="entry name" value="HAD-like"/>
    <property type="match status" value="1"/>
</dbReference>
<dbReference type="InterPro" id="IPR003337">
    <property type="entry name" value="Trehalose_PPase"/>
</dbReference>
<dbReference type="AlphaFoldDB" id="A0A1I0WKL9"/>
<evidence type="ECO:0000256" key="3">
    <source>
        <dbReference type="ARBA" id="ARBA00008770"/>
    </source>
</evidence>
<evidence type="ECO:0000256" key="2">
    <source>
        <dbReference type="ARBA" id="ARBA00005199"/>
    </source>
</evidence>
<evidence type="ECO:0000313" key="8">
    <source>
        <dbReference type="EMBL" id="SFA89161.1"/>
    </source>
</evidence>
<dbReference type="InterPro" id="IPR036412">
    <property type="entry name" value="HAD-like_sf"/>
</dbReference>
<dbReference type="GO" id="GO:0046872">
    <property type="term" value="F:metal ion binding"/>
    <property type="evidence" value="ECO:0007669"/>
    <property type="project" value="UniProtKB-KW"/>
</dbReference>
<protein>
    <recommendedName>
        <fullName evidence="6">Trehalose 6-phosphate phosphatase</fullName>
        <ecNumber evidence="6">3.1.3.12</ecNumber>
    </recommendedName>
</protein>
<keyword evidence="6" id="KW-0479">Metal-binding</keyword>
<gene>
    <name evidence="8" type="ORF">SAMN05421867_10361</name>
</gene>
<dbReference type="InterPro" id="IPR044651">
    <property type="entry name" value="OTSB-like"/>
</dbReference>
<sequence>MAETGTTTGVTTGTTTGPSTGATADAAAVAALTALAGDADARPLLVALDFDGVLAPLQDDPSASRALPASVAALARLGQVRGVHLALVSGRAMADLQALAEVPVGTVLVGSHGSERARTTSFGLDRAVVRLTDVQQDALADLGAQAAAVARGRDGVWVETKPAAVVVHTRLAPREVAAVAEGEALDLGARLGVHVLHGKDVVEMSVLDADKGKAVLALVRELGARAAVYAGDDVTDENAFRALAGAADEVRGLTVKVGPGSTVAAHRLADPEAVATALTALADALGA</sequence>
<reference evidence="8 9" key="1">
    <citation type="submission" date="2016-10" db="EMBL/GenBank/DDBJ databases">
        <authorList>
            <person name="de Groot N.N."/>
        </authorList>
    </citation>
    <scope>NUCLEOTIDE SEQUENCE [LARGE SCALE GENOMIC DNA]</scope>
    <source>
        <strain evidence="8 9">CGMCC 4.6945</strain>
    </source>
</reference>
<evidence type="ECO:0000256" key="1">
    <source>
        <dbReference type="ARBA" id="ARBA00000500"/>
    </source>
</evidence>
<comment type="function">
    <text evidence="5 6">Removes the phosphate from trehalose 6-phosphate to produce free trehalose.</text>
</comment>
<dbReference type="Gene3D" id="3.30.70.1020">
    <property type="entry name" value="Trehalose-6-phosphate phosphatase related protein, domain 2"/>
    <property type="match status" value="1"/>
</dbReference>
<comment type="catalytic activity">
    <reaction evidence="1 6">
        <text>alpha,alpha-trehalose 6-phosphate + H2O = alpha,alpha-trehalose + phosphate</text>
        <dbReference type="Rhea" id="RHEA:23420"/>
        <dbReference type="ChEBI" id="CHEBI:15377"/>
        <dbReference type="ChEBI" id="CHEBI:16551"/>
        <dbReference type="ChEBI" id="CHEBI:43474"/>
        <dbReference type="ChEBI" id="CHEBI:58429"/>
        <dbReference type="EC" id="3.1.3.12"/>
    </reaction>
</comment>
<organism evidence="8 9">
    <name type="scientific">Cellulomonas marina</name>
    <dbReference type="NCBI Taxonomy" id="988821"/>
    <lineage>
        <taxon>Bacteria</taxon>
        <taxon>Bacillati</taxon>
        <taxon>Actinomycetota</taxon>
        <taxon>Actinomycetes</taxon>
        <taxon>Micrococcales</taxon>
        <taxon>Cellulomonadaceae</taxon>
        <taxon>Cellulomonas</taxon>
    </lineage>
</organism>
<keyword evidence="4 6" id="KW-0378">Hydrolase</keyword>
<dbReference type="InterPro" id="IPR006379">
    <property type="entry name" value="HAD-SF_hydro_IIB"/>
</dbReference>
<evidence type="ECO:0000256" key="6">
    <source>
        <dbReference type="RuleBase" id="RU361117"/>
    </source>
</evidence>
<name>A0A1I0WKL9_9CELL</name>
<dbReference type="EC" id="3.1.3.12" evidence="6"/>
<feature type="region of interest" description="Disordered" evidence="7">
    <location>
        <begin position="1"/>
        <end position="21"/>
    </location>
</feature>
<dbReference type="Gene3D" id="3.40.50.1000">
    <property type="entry name" value="HAD superfamily/HAD-like"/>
    <property type="match status" value="1"/>
</dbReference>
<evidence type="ECO:0000256" key="4">
    <source>
        <dbReference type="ARBA" id="ARBA00022801"/>
    </source>
</evidence>
<comment type="similarity">
    <text evidence="3 6">Belongs to the trehalose phosphatase family.</text>
</comment>
<dbReference type="NCBIfam" id="TIGR01484">
    <property type="entry name" value="HAD-SF-IIB"/>
    <property type="match status" value="1"/>
</dbReference>
<keyword evidence="6" id="KW-0460">Magnesium</keyword>
<dbReference type="NCBIfam" id="TIGR00685">
    <property type="entry name" value="T6PP"/>
    <property type="match status" value="1"/>
</dbReference>
<comment type="cofactor">
    <cofactor evidence="6">
        <name>Mg(2+)</name>
        <dbReference type="ChEBI" id="CHEBI:18420"/>
    </cofactor>
</comment>
<dbReference type="InterPro" id="IPR023214">
    <property type="entry name" value="HAD_sf"/>
</dbReference>
<dbReference type="Pfam" id="PF02358">
    <property type="entry name" value="Trehalose_PPase"/>
    <property type="match status" value="1"/>
</dbReference>
<evidence type="ECO:0000313" key="9">
    <source>
        <dbReference type="Proteomes" id="UP000199012"/>
    </source>
</evidence>
<dbReference type="GO" id="GO:0005992">
    <property type="term" value="P:trehalose biosynthetic process"/>
    <property type="evidence" value="ECO:0007669"/>
    <property type="project" value="UniProtKB-UniPathway"/>
</dbReference>
<dbReference type="STRING" id="988821.SAMN05421867_10361"/>
<accession>A0A1I0WKL9</accession>
<dbReference type="EMBL" id="FOKA01000003">
    <property type="protein sequence ID" value="SFA89161.1"/>
    <property type="molecule type" value="Genomic_DNA"/>
</dbReference>
<keyword evidence="9" id="KW-1185">Reference proteome</keyword>
<dbReference type="GO" id="GO:0004805">
    <property type="term" value="F:trehalose-phosphatase activity"/>
    <property type="evidence" value="ECO:0007669"/>
    <property type="project" value="UniProtKB-EC"/>
</dbReference>
<dbReference type="Proteomes" id="UP000199012">
    <property type="component" value="Unassembled WGS sequence"/>
</dbReference>
<evidence type="ECO:0000256" key="7">
    <source>
        <dbReference type="SAM" id="MobiDB-lite"/>
    </source>
</evidence>
<proteinExistence type="inferred from homology"/>
<dbReference type="UniPathway" id="UPA00299"/>
<dbReference type="PANTHER" id="PTHR43768">
    <property type="entry name" value="TREHALOSE 6-PHOSPHATE PHOSPHATASE"/>
    <property type="match status" value="1"/>
</dbReference>
<dbReference type="RefSeq" id="WP_239078601.1">
    <property type="nucleotide sequence ID" value="NZ_BONM01000002.1"/>
</dbReference>